<dbReference type="PROSITE" id="PS50862">
    <property type="entry name" value="AA_TRNA_LIGASE_II"/>
    <property type="match status" value="1"/>
</dbReference>
<evidence type="ECO:0000313" key="10">
    <source>
        <dbReference type="EMBL" id="HEX62044.1"/>
    </source>
</evidence>
<accession>A0A831Z1K7</accession>
<dbReference type="InterPro" id="IPR036621">
    <property type="entry name" value="Anticodon-bd_dom_sf"/>
</dbReference>
<dbReference type="EC" id="6.1.1.21" evidence="7"/>
<dbReference type="PANTHER" id="PTHR11476:SF7">
    <property type="entry name" value="HISTIDINE--TRNA LIGASE"/>
    <property type="match status" value="1"/>
</dbReference>
<dbReference type="InterPro" id="IPR006195">
    <property type="entry name" value="aa-tRNA-synth_II"/>
</dbReference>
<feature type="binding site" evidence="8">
    <location>
        <position position="238"/>
    </location>
    <ligand>
        <name>L-histidine</name>
        <dbReference type="ChEBI" id="CHEBI:57595"/>
    </ligand>
</feature>
<dbReference type="PANTHER" id="PTHR11476">
    <property type="entry name" value="HISTIDYL-TRNA SYNTHETASE"/>
    <property type="match status" value="1"/>
</dbReference>
<dbReference type="InterPro" id="IPR041715">
    <property type="entry name" value="HisRS-like_core"/>
</dbReference>
<feature type="binding site" evidence="8">
    <location>
        <position position="108"/>
    </location>
    <ligand>
        <name>L-histidine</name>
        <dbReference type="ChEBI" id="CHEBI:57595"/>
    </ligand>
</feature>
<dbReference type="Pfam" id="PF03129">
    <property type="entry name" value="HGTP_anticodon"/>
    <property type="match status" value="1"/>
</dbReference>
<evidence type="ECO:0000259" key="9">
    <source>
        <dbReference type="PROSITE" id="PS50862"/>
    </source>
</evidence>
<comment type="subunit">
    <text evidence="7">Homodimer.</text>
</comment>
<evidence type="ECO:0000256" key="1">
    <source>
        <dbReference type="ARBA" id="ARBA00008226"/>
    </source>
</evidence>
<keyword evidence="5 7" id="KW-0030">Aminoacyl-tRNA synthetase</keyword>
<dbReference type="SUPFAM" id="SSF55681">
    <property type="entry name" value="Class II aaRS and biotin synthetases"/>
    <property type="match status" value="1"/>
</dbReference>
<dbReference type="Pfam" id="PF13393">
    <property type="entry name" value="tRNA-synt_His"/>
    <property type="match status" value="2"/>
</dbReference>
<proteinExistence type="inferred from homology"/>
<dbReference type="EMBL" id="DSPJ01000070">
    <property type="protein sequence ID" value="HEX62044.1"/>
    <property type="molecule type" value="Genomic_DNA"/>
</dbReference>
<dbReference type="SUPFAM" id="SSF52954">
    <property type="entry name" value="Class II aaRS ABD-related"/>
    <property type="match status" value="1"/>
</dbReference>
<dbReference type="Gene3D" id="3.30.930.10">
    <property type="entry name" value="Bira Bifunctional Protein, Domain 2"/>
    <property type="match status" value="1"/>
</dbReference>
<comment type="similarity">
    <text evidence="1 7">Belongs to the class-II aminoacyl-tRNA synthetase family.</text>
</comment>
<dbReference type="NCBIfam" id="TIGR00442">
    <property type="entry name" value="hisS"/>
    <property type="match status" value="1"/>
</dbReference>
<dbReference type="CDD" id="cd00773">
    <property type="entry name" value="HisRS-like_core"/>
    <property type="match status" value="1"/>
</dbReference>
<feature type="binding site" evidence="8">
    <location>
        <position position="122"/>
    </location>
    <ligand>
        <name>L-histidine</name>
        <dbReference type="ChEBI" id="CHEBI:57595"/>
    </ligand>
</feature>
<evidence type="ECO:0000256" key="3">
    <source>
        <dbReference type="ARBA" id="ARBA00022840"/>
    </source>
</evidence>
<dbReference type="PIRSF" id="PIRSF001549">
    <property type="entry name" value="His-tRNA_synth"/>
    <property type="match status" value="1"/>
</dbReference>
<comment type="caution">
    <text evidence="10">The sequence shown here is derived from an EMBL/GenBank/DDBJ whole genome shotgun (WGS) entry which is preliminary data.</text>
</comment>
<evidence type="ECO:0000256" key="4">
    <source>
        <dbReference type="ARBA" id="ARBA00022917"/>
    </source>
</evidence>
<dbReference type="GO" id="GO:0005524">
    <property type="term" value="F:ATP binding"/>
    <property type="evidence" value="ECO:0007669"/>
    <property type="project" value="UniProtKB-UniRule"/>
</dbReference>
<keyword evidence="2 7" id="KW-0547">Nucleotide-binding</keyword>
<gene>
    <name evidence="7 10" type="primary">hisS</name>
    <name evidence="10" type="ORF">ENR01_02760</name>
</gene>
<evidence type="ECO:0000256" key="5">
    <source>
        <dbReference type="ARBA" id="ARBA00023146"/>
    </source>
</evidence>
<dbReference type="InterPro" id="IPR004154">
    <property type="entry name" value="Anticodon-bd"/>
</dbReference>
<protein>
    <recommendedName>
        <fullName evidence="7">Histidine--tRNA ligase</fullName>
        <ecNumber evidence="7">6.1.1.21</ecNumber>
    </recommendedName>
    <alternativeName>
        <fullName evidence="7">Histidyl-tRNA synthetase</fullName>
        <shortName evidence="7">HisRS</shortName>
    </alternativeName>
</protein>
<evidence type="ECO:0000256" key="2">
    <source>
        <dbReference type="ARBA" id="ARBA00022741"/>
    </source>
</evidence>
<evidence type="ECO:0000256" key="6">
    <source>
        <dbReference type="ARBA" id="ARBA00047639"/>
    </source>
</evidence>
<feature type="domain" description="Aminoacyl-transfer RNA synthetases class-II family profile" evidence="9">
    <location>
        <begin position="1"/>
        <end position="302"/>
    </location>
</feature>
<dbReference type="InterPro" id="IPR015807">
    <property type="entry name" value="His-tRNA-ligase"/>
</dbReference>
<dbReference type="GO" id="GO:0004821">
    <property type="term" value="F:histidine-tRNA ligase activity"/>
    <property type="evidence" value="ECO:0007669"/>
    <property type="project" value="UniProtKB-UniRule"/>
</dbReference>
<dbReference type="AlphaFoldDB" id="A0A831Z1K7"/>
<evidence type="ECO:0000256" key="7">
    <source>
        <dbReference type="HAMAP-Rule" id="MF_00127"/>
    </source>
</evidence>
<feature type="binding site" evidence="8">
    <location>
        <position position="126"/>
    </location>
    <ligand>
        <name>L-histidine</name>
        <dbReference type="ChEBI" id="CHEBI:57595"/>
    </ligand>
</feature>
<keyword evidence="7" id="KW-0963">Cytoplasm</keyword>
<dbReference type="Gene3D" id="3.40.50.800">
    <property type="entry name" value="Anticodon-binding domain"/>
    <property type="match status" value="1"/>
</dbReference>
<dbReference type="InterPro" id="IPR004516">
    <property type="entry name" value="HisRS/HisZ"/>
</dbReference>
<keyword evidence="3 7" id="KW-0067">ATP-binding</keyword>
<feature type="binding site" evidence="8">
    <location>
        <begin position="78"/>
        <end position="80"/>
    </location>
    <ligand>
        <name>L-histidine</name>
        <dbReference type="ChEBI" id="CHEBI:57595"/>
    </ligand>
</feature>
<dbReference type="GO" id="GO:0005737">
    <property type="term" value="C:cytoplasm"/>
    <property type="evidence" value="ECO:0007669"/>
    <property type="project" value="UniProtKB-SubCell"/>
</dbReference>
<comment type="catalytic activity">
    <reaction evidence="6 7">
        <text>tRNA(His) + L-histidine + ATP = L-histidyl-tRNA(His) + AMP + diphosphate + H(+)</text>
        <dbReference type="Rhea" id="RHEA:17313"/>
        <dbReference type="Rhea" id="RHEA-COMP:9665"/>
        <dbReference type="Rhea" id="RHEA-COMP:9689"/>
        <dbReference type="ChEBI" id="CHEBI:15378"/>
        <dbReference type="ChEBI" id="CHEBI:30616"/>
        <dbReference type="ChEBI" id="CHEBI:33019"/>
        <dbReference type="ChEBI" id="CHEBI:57595"/>
        <dbReference type="ChEBI" id="CHEBI:78442"/>
        <dbReference type="ChEBI" id="CHEBI:78527"/>
        <dbReference type="ChEBI" id="CHEBI:456215"/>
        <dbReference type="EC" id="6.1.1.21"/>
    </reaction>
</comment>
<feature type="binding site" evidence="8">
    <location>
        <begin position="242"/>
        <end position="243"/>
    </location>
    <ligand>
        <name>L-histidine</name>
        <dbReference type="ChEBI" id="CHEBI:57595"/>
    </ligand>
</feature>
<sequence length="397" mass="44272">MEVLTLKGFRDIAPEEALKRGRVLSLLKSVFKSYGFVPLETPTLEYAKILEGKYGPEADKLTYKFKDRGGRMAALRYDLTIPLARYVTENKGRITFPFKRYQIGNVFRAEKPQAGRYREFTQVDVDTVGVDSALADAEIIAVLATCLQLLGIEKFEIRLNDRAVFQEIPVPAIRILDKMDKIGRAGVERELAQAGFGKEILPRSAGRKPTARLKEIFLALEYFGLDKKSFRFDPLLARGLDYYTGMIYEIVVPETSGSISGGGRYNNLIGTFTGEGIPAVGGSFGLDRLAVAVPEKTFENIPFQPQVLVTVFDSGLIQSSLTVYSLLQAQGIEVEIYLDPNAKLDKQLKYADRKGIPYAVILGPQDLKDKKVILKDLGNRTQQRVTVEQLSNILSSR</sequence>
<dbReference type="GO" id="GO:0006427">
    <property type="term" value="P:histidyl-tRNA aminoacylation"/>
    <property type="evidence" value="ECO:0007669"/>
    <property type="project" value="UniProtKB-UniRule"/>
</dbReference>
<dbReference type="HAMAP" id="MF_00127">
    <property type="entry name" value="His_tRNA_synth"/>
    <property type="match status" value="1"/>
</dbReference>
<organism evidence="10">
    <name type="scientific">candidate division WWE3 bacterium</name>
    <dbReference type="NCBI Taxonomy" id="2053526"/>
    <lineage>
        <taxon>Bacteria</taxon>
        <taxon>Katanobacteria</taxon>
    </lineage>
</organism>
<comment type="subcellular location">
    <subcellularLocation>
        <location evidence="7">Cytoplasm</location>
    </subcellularLocation>
</comment>
<keyword evidence="4 7" id="KW-0648">Protein biosynthesis</keyword>
<name>A0A831Z1K7_UNCKA</name>
<dbReference type="InterPro" id="IPR045864">
    <property type="entry name" value="aa-tRNA-synth_II/BPL/LPL"/>
</dbReference>
<evidence type="ECO:0000256" key="8">
    <source>
        <dbReference type="PIRSR" id="PIRSR001549-1"/>
    </source>
</evidence>
<reference evidence="10" key="1">
    <citation type="journal article" date="2020" name="mSystems">
        <title>Genome- and Community-Level Interaction Insights into Carbon Utilization and Element Cycling Functions of Hydrothermarchaeota in Hydrothermal Sediment.</title>
        <authorList>
            <person name="Zhou Z."/>
            <person name="Liu Y."/>
            <person name="Xu W."/>
            <person name="Pan J."/>
            <person name="Luo Z.H."/>
            <person name="Li M."/>
        </authorList>
    </citation>
    <scope>NUCLEOTIDE SEQUENCE [LARGE SCALE GENOMIC DNA]</scope>
    <source>
        <strain evidence="10">SpSt-361</strain>
    </source>
</reference>
<keyword evidence="7 10" id="KW-0436">Ligase</keyword>